<gene>
    <name evidence="1" type="ORF">Fmac_023690</name>
</gene>
<accession>A0ABD1LMA2</accession>
<dbReference type="EMBL" id="JBGMDY010000008">
    <property type="protein sequence ID" value="KAL2324632.1"/>
    <property type="molecule type" value="Genomic_DNA"/>
</dbReference>
<organism evidence="1 2">
    <name type="scientific">Flemingia macrophylla</name>
    <dbReference type="NCBI Taxonomy" id="520843"/>
    <lineage>
        <taxon>Eukaryota</taxon>
        <taxon>Viridiplantae</taxon>
        <taxon>Streptophyta</taxon>
        <taxon>Embryophyta</taxon>
        <taxon>Tracheophyta</taxon>
        <taxon>Spermatophyta</taxon>
        <taxon>Magnoliopsida</taxon>
        <taxon>eudicotyledons</taxon>
        <taxon>Gunneridae</taxon>
        <taxon>Pentapetalae</taxon>
        <taxon>rosids</taxon>
        <taxon>fabids</taxon>
        <taxon>Fabales</taxon>
        <taxon>Fabaceae</taxon>
        <taxon>Papilionoideae</taxon>
        <taxon>50 kb inversion clade</taxon>
        <taxon>NPAAA clade</taxon>
        <taxon>indigoferoid/millettioid clade</taxon>
        <taxon>Phaseoleae</taxon>
        <taxon>Flemingia</taxon>
    </lineage>
</organism>
<sequence>MEIKQGYCKCFPSSFLALQLCELVISKTSLAAASMSLNLKCKFNKLSLN</sequence>
<proteinExistence type="predicted"/>
<comment type="caution">
    <text evidence="1">The sequence shown here is derived from an EMBL/GenBank/DDBJ whole genome shotgun (WGS) entry which is preliminary data.</text>
</comment>
<dbReference type="AlphaFoldDB" id="A0ABD1LMA2"/>
<dbReference type="Proteomes" id="UP001603857">
    <property type="component" value="Unassembled WGS sequence"/>
</dbReference>
<reference evidence="1 2" key="1">
    <citation type="submission" date="2024-08" db="EMBL/GenBank/DDBJ databases">
        <title>Insights into the chromosomal genome structure of Flemingia macrophylla.</title>
        <authorList>
            <person name="Ding Y."/>
            <person name="Zhao Y."/>
            <person name="Bi W."/>
            <person name="Wu M."/>
            <person name="Zhao G."/>
            <person name="Gong Y."/>
            <person name="Li W."/>
            <person name="Zhang P."/>
        </authorList>
    </citation>
    <scope>NUCLEOTIDE SEQUENCE [LARGE SCALE GENOMIC DNA]</scope>
    <source>
        <strain evidence="1">DYQJB</strain>
        <tissue evidence="1">Leaf</tissue>
    </source>
</reference>
<evidence type="ECO:0000313" key="2">
    <source>
        <dbReference type="Proteomes" id="UP001603857"/>
    </source>
</evidence>
<evidence type="ECO:0000313" key="1">
    <source>
        <dbReference type="EMBL" id="KAL2324632.1"/>
    </source>
</evidence>
<protein>
    <submittedName>
        <fullName evidence="1">Uncharacterized protein</fullName>
    </submittedName>
</protein>
<keyword evidence="2" id="KW-1185">Reference proteome</keyword>
<name>A0ABD1LMA2_9FABA</name>